<accession>A0A345MEM0</accession>
<dbReference type="Proteomes" id="UP000260568">
    <property type="component" value="Genome"/>
</dbReference>
<evidence type="ECO:0000313" key="1">
    <source>
        <dbReference type="EMBL" id="AXH69001.1"/>
    </source>
</evidence>
<proteinExistence type="predicted"/>
<sequence length="79" mass="9132">MELNRHNLPVPTFGPLVPWGDPEMEPFQTPEWVEIEGRRFTWDPETGSYPGLYIEPGLNDMAQSLTADSYYEIEEDTDL</sequence>
<name>A0A345MEM0_9CAUD</name>
<evidence type="ECO:0000313" key="2">
    <source>
        <dbReference type="Proteomes" id="UP000260568"/>
    </source>
</evidence>
<dbReference type="EMBL" id="MH590590">
    <property type="protein sequence ID" value="AXH69001.1"/>
    <property type="molecule type" value="Genomic_DNA"/>
</dbReference>
<gene>
    <name evidence="1" type="primary">51</name>
    <name evidence="1" type="ORF">SCHNAPSIDEE_51</name>
</gene>
<organism evidence="1 2">
    <name type="scientific">Microbacterium phage Schnapsidee</name>
    <dbReference type="NCBI Taxonomy" id="2283290"/>
    <lineage>
        <taxon>Viruses</taxon>
        <taxon>Duplodnaviria</taxon>
        <taxon>Heunggongvirae</taxon>
        <taxon>Uroviricota</taxon>
        <taxon>Caudoviricetes</taxon>
        <taxon>Ilzatvirus</taxon>
        <taxon>Ilzatvirus hamlet</taxon>
    </lineage>
</organism>
<reference evidence="1 2" key="1">
    <citation type="submission" date="2018-07" db="EMBL/GenBank/DDBJ databases">
        <authorList>
            <person name="Barber K.A."/>
            <person name="Barnett A."/>
            <person name="Bettica D.R."/>
            <person name="Bracco O."/>
            <person name="Eack E.C."/>
            <person name="Halpin E."/>
            <person name="Iorio C."/>
            <person name="Israel N.S."/>
            <person name="Mahoney N.J."/>
            <person name="Musacchio J."/>
            <person name="Radcliffe C.M."/>
            <person name="Velazquez A."/>
            <person name="Zarod S.A."/>
            <person name="Bhalla S."/>
            <person name="Merkhofer E.C."/>
            <person name="Garlena R.A."/>
            <person name="Russell D.A."/>
            <person name="Pope W.H."/>
            <person name="Jacobs-Sera D."/>
            <person name="Hatfull G.F."/>
        </authorList>
    </citation>
    <scope>NUCLEOTIDE SEQUENCE [LARGE SCALE GENOMIC DNA]</scope>
</reference>
<protein>
    <submittedName>
        <fullName evidence="1">Uncharacterized protein</fullName>
    </submittedName>
</protein>